<dbReference type="EMBL" id="QGNW01000012">
    <property type="protein sequence ID" value="RVX17933.1"/>
    <property type="molecule type" value="Genomic_DNA"/>
</dbReference>
<comment type="caution">
    <text evidence="5">The sequence shown here is derived from an EMBL/GenBank/DDBJ whole genome shotgun (WGS) entry which is preliminary data.</text>
</comment>
<dbReference type="UniPathway" id="UPA00131"/>
<dbReference type="PANTHER" id="PTHR43073:SF2">
    <property type="entry name" value="DIHYDROPYRIMIDINE DEHYDROGENASE [NADP(+)]"/>
    <property type="match status" value="1"/>
</dbReference>
<evidence type="ECO:0000259" key="4">
    <source>
        <dbReference type="Pfam" id="PF01180"/>
    </source>
</evidence>
<dbReference type="InterPro" id="IPR013785">
    <property type="entry name" value="Aldolase_TIM"/>
</dbReference>
<gene>
    <name evidence="5" type="primary">PYD1_1</name>
    <name evidence="5" type="ORF">CK203_004158</name>
</gene>
<reference evidence="5 6" key="1">
    <citation type="journal article" date="2018" name="PLoS Genet.">
        <title>Population sequencing reveals clonal diversity and ancestral inbreeding in the grapevine cultivar Chardonnay.</title>
        <authorList>
            <person name="Roach M.J."/>
            <person name="Johnson D.L."/>
            <person name="Bohlmann J."/>
            <person name="van Vuuren H.J."/>
            <person name="Jones S.J."/>
            <person name="Pretorius I.S."/>
            <person name="Schmidt S.A."/>
            <person name="Borneman A.R."/>
        </authorList>
    </citation>
    <scope>NUCLEOTIDE SEQUENCE [LARGE SCALE GENOMIC DNA]</scope>
    <source>
        <strain evidence="6">cv. Chardonnay</strain>
        <tissue evidence="5">Leaf</tissue>
    </source>
</reference>
<proteinExistence type="predicted"/>
<dbReference type="GO" id="GO:0017113">
    <property type="term" value="F:dihydropyrimidine dehydrogenase (NADP+) activity"/>
    <property type="evidence" value="ECO:0007669"/>
    <property type="project" value="UniProtKB-EC"/>
</dbReference>
<dbReference type="CDD" id="cd02940">
    <property type="entry name" value="DHPD_FMN"/>
    <property type="match status" value="1"/>
</dbReference>
<dbReference type="Gene3D" id="3.20.20.70">
    <property type="entry name" value="Aldolase class I"/>
    <property type="match status" value="2"/>
</dbReference>
<dbReference type="PANTHER" id="PTHR43073">
    <property type="entry name" value="DIHYDROPYRIMIDINE DEHYDROGENASE [NADP(+)]"/>
    <property type="match status" value="1"/>
</dbReference>
<dbReference type="Proteomes" id="UP000288805">
    <property type="component" value="Unassembled WGS sequence"/>
</dbReference>
<dbReference type="FunFam" id="3.20.20.70:FF:000121">
    <property type="entry name" value="Dihydropyrimidine dehydrogenase (NADP(+)), chloroplastic"/>
    <property type="match status" value="1"/>
</dbReference>
<evidence type="ECO:0000313" key="6">
    <source>
        <dbReference type="Proteomes" id="UP000288805"/>
    </source>
</evidence>
<evidence type="ECO:0000313" key="5">
    <source>
        <dbReference type="EMBL" id="RVX17933.1"/>
    </source>
</evidence>
<keyword evidence="3" id="KW-0560">Oxidoreductase</keyword>
<organism evidence="5 6">
    <name type="scientific">Vitis vinifera</name>
    <name type="common">Grape</name>
    <dbReference type="NCBI Taxonomy" id="29760"/>
    <lineage>
        <taxon>Eukaryota</taxon>
        <taxon>Viridiplantae</taxon>
        <taxon>Streptophyta</taxon>
        <taxon>Embryophyta</taxon>
        <taxon>Tracheophyta</taxon>
        <taxon>Spermatophyta</taxon>
        <taxon>Magnoliopsida</taxon>
        <taxon>eudicotyledons</taxon>
        <taxon>Gunneridae</taxon>
        <taxon>Pentapetalae</taxon>
        <taxon>rosids</taxon>
        <taxon>Vitales</taxon>
        <taxon>Vitaceae</taxon>
        <taxon>Viteae</taxon>
        <taxon>Vitis</taxon>
    </lineage>
</organism>
<feature type="domain" description="Dihydroorotate dehydrogenase catalytic" evidence="4">
    <location>
        <begin position="179"/>
        <end position="400"/>
    </location>
</feature>
<dbReference type="GO" id="GO:0005737">
    <property type="term" value="C:cytoplasm"/>
    <property type="evidence" value="ECO:0007669"/>
    <property type="project" value="InterPro"/>
</dbReference>
<dbReference type="EC" id="1.3.1.2" evidence="2"/>
<protein>
    <recommendedName>
        <fullName evidence="2">dihydropyrimidine dehydrogenase (NADP(+))</fullName>
        <ecNumber evidence="2">1.3.1.2</ecNumber>
    </recommendedName>
</protein>
<dbReference type="AlphaFoldDB" id="A0A438K9Q8"/>
<dbReference type="SUPFAM" id="SSF51395">
    <property type="entry name" value="FMN-linked oxidoreductases"/>
    <property type="match status" value="2"/>
</dbReference>
<dbReference type="Pfam" id="PF01180">
    <property type="entry name" value="DHO_dh"/>
    <property type="match status" value="1"/>
</dbReference>
<name>A0A438K9Q8_VITVI</name>
<evidence type="ECO:0000256" key="3">
    <source>
        <dbReference type="ARBA" id="ARBA00023002"/>
    </source>
</evidence>
<evidence type="ECO:0000256" key="2">
    <source>
        <dbReference type="ARBA" id="ARBA00013004"/>
    </source>
</evidence>
<evidence type="ECO:0000256" key="1">
    <source>
        <dbReference type="ARBA" id="ARBA00004668"/>
    </source>
</evidence>
<dbReference type="GO" id="GO:0019483">
    <property type="term" value="P:beta-alanine biosynthetic process"/>
    <property type="evidence" value="ECO:0007669"/>
    <property type="project" value="UniProtKB-UniPathway"/>
</dbReference>
<accession>A0A438K9Q8</accession>
<dbReference type="InterPro" id="IPR005720">
    <property type="entry name" value="Dihydroorotate_DH_cat"/>
</dbReference>
<sequence>MASLSFSPIRAKPSGGDFRPFRRQSLARPSRVAFRVFASEGQAEPDLSVTVNGLHMPNPFVIGSGPPGTNYTVMKRAFDEGWGAVIAKTGLLQYDLNGCLELCSQKGVVIDCWGQDGQYLDEMERDLDRTMHGSRVSLDAAKVINVTPRYARLRVGANGSAKGQIIGWENIELISDRPLETMLKEFKQLKEEYPDRILIASIMEEYDKAAWEELIDRVEQTGIDALEINFSCPHGMPERKMGAAVGQDCALLEEVCGWINAKATVPVWAKMTPNITDITQPARVALSSGCEGVSAINTIMSVMGINLNTLRPEPCVEGLAFYIEYHIHPIALGKVMSIAKMMKAEFGEDYSLSGIGGVETGGDAAEFILLGANTVQVCTGVMMHGYGLVKKLCSELKDFMKMHNFSSIEDFRGASLEYFTTHTDLVQRQQEAIRQRKAIRQGLQSDKDWTGDGFVKESESMVSN</sequence>
<comment type="pathway">
    <text evidence="1">Amino-acid biosynthesis; beta-alanine biosynthesis.</text>
</comment>